<dbReference type="RefSeq" id="WP_110023751.1">
    <property type="nucleotide sequence ID" value="NZ_PDNZ01000006.1"/>
</dbReference>
<feature type="transmembrane region" description="Helical" evidence="1">
    <location>
        <begin position="79"/>
        <end position="100"/>
    </location>
</feature>
<keyword evidence="1" id="KW-0472">Membrane</keyword>
<dbReference type="AlphaFoldDB" id="A0A317T4I6"/>
<protein>
    <submittedName>
        <fullName evidence="2">Uncharacterized protein</fullName>
    </submittedName>
</protein>
<dbReference type="Proteomes" id="UP000246278">
    <property type="component" value="Unassembled WGS sequence"/>
</dbReference>
<organism evidence="2 3">
    <name type="scientific">Prosthecochloris marina</name>
    <dbReference type="NCBI Taxonomy" id="2017681"/>
    <lineage>
        <taxon>Bacteria</taxon>
        <taxon>Pseudomonadati</taxon>
        <taxon>Chlorobiota</taxon>
        <taxon>Chlorobiia</taxon>
        <taxon>Chlorobiales</taxon>
        <taxon>Chlorobiaceae</taxon>
        <taxon>Prosthecochloris</taxon>
    </lineage>
</organism>
<evidence type="ECO:0000313" key="2">
    <source>
        <dbReference type="EMBL" id="PWW81632.1"/>
    </source>
</evidence>
<feature type="transmembrane region" description="Helical" evidence="1">
    <location>
        <begin position="106"/>
        <end position="128"/>
    </location>
</feature>
<evidence type="ECO:0000313" key="3">
    <source>
        <dbReference type="Proteomes" id="UP000246278"/>
    </source>
</evidence>
<feature type="transmembrane region" description="Helical" evidence="1">
    <location>
        <begin position="52"/>
        <end position="70"/>
    </location>
</feature>
<dbReference type="OrthoDB" id="6200718at2"/>
<comment type="caution">
    <text evidence="2">The sequence shown here is derived from an EMBL/GenBank/DDBJ whole genome shotgun (WGS) entry which is preliminary data.</text>
</comment>
<sequence>MPKTYTYELTKPRKVNTALNLLYASLGIGVISSGLFPVGLDEVNSFGSALNDSLYTFFIFGLTLLLYYMIGKGKNWARITFLVFFIMGVPLSIVVLPMYLSLSDPPIISGILFLVQTGMDLVALVFLFQGESSAWFKAIKQSNVHMTETNAPID</sequence>
<keyword evidence="1" id="KW-1133">Transmembrane helix</keyword>
<evidence type="ECO:0000256" key="1">
    <source>
        <dbReference type="SAM" id="Phobius"/>
    </source>
</evidence>
<reference evidence="3" key="1">
    <citation type="submission" date="2017-10" db="EMBL/GenBank/DDBJ databases">
        <authorList>
            <person name="Gaisin V.A."/>
            <person name="Rysina M.S."/>
            <person name="Grouzdev D.S."/>
        </authorList>
    </citation>
    <scope>NUCLEOTIDE SEQUENCE [LARGE SCALE GENOMIC DNA]</scope>
    <source>
        <strain evidence="3">V1</strain>
    </source>
</reference>
<feature type="transmembrane region" description="Helical" evidence="1">
    <location>
        <begin position="21"/>
        <end position="40"/>
    </location>
</feature>
<name>A0A317T4I6_9CHLB</name>
<keyword evidence="3" id="KW-1185">Reference proteome</keyword>
<dbReference type="EMBL" id="PDNZ01000006">
    <property type="protein sequence ID" value="PWW81632.1"/>
    <property type="molecule type" value="Genomic_DNA"/>
</dbReference>
<proteinExistence type="predicted"/>
<gene>
    <name evidence="2" type="ORF">CR164_09500</name>
</gene>
<keyword evidence="1" id="KW-0812">Transmembrane</keyword>
<accession>A0A317T4I6</accession>